<feature type="region of interest" description="Disordered" evidence="1">
    <location>
        <begin position="1"/>
        <end position="70"/>
    </location>
</feature>
<evidence type="ECO:0000313" key="2">
    <source>
        <dbReference type="EMBL" id="KAJ1114335.1"/>
    </source>
</evidence>
<evidence type="ECO:0000256" key="1">
    <source>
        <dbReference type="SAM" id="MobiDB-lite"/>
    </source>
</evidence>
<dbReference type="EMBL" id="JANPWB010000012">
    <property type="protein sequence ID" value="KAJ1114335.1"/>
    <property type="molecule type" value="Genomic_DNA"/>
</dbReference>
<organism evidence="2 3">
    <name type="scientific">Pleurodeles waltl</name>
    <name type="common">Iberian ribbed newt</name>
    <dbReference type="NCBI Taxonomy" id="8319"/>
    <lineage>
        <taxon>Eukaryota</taxon>
        <taxon>Metazoa</taxon>
        <taxon>Chordata</taxon>
        <taxon>Craniata</taxon>
        <taxon>Vertebrata</taxon>
        <taxon>Euteleostomi</taxon>
        <taxon>Amphibia</taxon>
        <taxon>Batrachia</taxon>
        <taxon>Caudata</taxon>
        <taxon>Salamandroidea</taxon>
        <taxon>Salamandridae</taxon>
        <taxon>Pleurodelinae</taxon>
        <taxon>Pleurodeles</taxon>
    </lineage>
</organism>
<keyword evidence="3" id="KW-1185">Reference proteome</keyword>
<accession>A0AAV7NNJ6</accession>
<evidence type="ECO:0000313" key="3">
    <source>
        <dbReference type="Proteomes" id="UP001066276"/>
    </source>
</evidence>
<reference evidence="2" key="1">
    <citation type="journal article" date="2022" name="bioRxiv">
        <title>Sequencing and chromosome-scale assembly of the giantPleurodeles waltlgenome.</title>
        <authorList>
            <person name="Brown T."/>
            <person name="Elewa A."/>
            <person name="Iarovenko S."/>
            <person name="Subramanian E."/>
            <person name="Araus A.J."/>
            <person name="Petzold A."/>
            <person name="Susuki M."/>
            <person name="Suzuki K.-i.T."/>
            <person name="Hayashi T."/>
            <person name="Toyoda A."/>
            <person name="Oliveira C."/>
            <person name="Osipova E."/>
            <person name="Leigh N.D."/>
            <person name="Simon A."/>
            <person name="Yun M.H."/>
        </authorList>
    </citation>
    <scope>NUCLEOTIDE SEQUENCE</scope>
    <source>
        <strain evidence="2">20211129_DDA</strain>
        <tissue evidence="2">Liver</tissue>
    </source>
</reference>
<name>A0AAV7NNJ6_PLEWA</name>
<gene>
    <name evidence="2" type="ORF">NDU88_002573</name>
</gene>
<protein>
    <submittedName>
        <fullName evidence="2">Uncharacterized protein</fullName>
    </submittedName>
</protein>
<comment type="caution">
    <text evidence="2">The sequence shown here is derived from an EMBL/GenBank/DDBJ whole genome shotgun (WGS) entry which is preliminary data.</text>
</comment>
<dbReference type="Proteomes" id="UP001066276">
    <property type="component" value="Chromosome 8"/>
</dbReference>
<proteinExistence type="predicted"/>
<dbReference type="AlphaFoldDB" id="A0AAV7NNJ6"/>
<sequence length="70" mass="7753">MTTLPSTDPFRRRRVPDLRQESPPTQACGPATRDSPLREKACPGAESRYSDAMAGSAAAARRPREPRRPF</sequence>